<comment type="caution">
    <text evidence="1">The sequence shown here is derived from an EMBL/GenBank/DDBJ whole genome shotgun (WGS) entry which is preliminary data.</text>
</comment>
<proteinExistence type="predicted"/>
<protein>
    <submittedName>
        <fullName evidence="1">Uncharacterized protein</fullName>
    </submittedName>
</protein>
<organism evidence="1 2">
    <name type="scientific">Vespula pensylvanica</name>
    <name type="common">Western yellow jacket</name>
    <name type="synonym">Wasp</name>
    <dbReference type="NCBI Taxonomy" id="30213"/>
    <lineage>
        <taxon>Eukaryota</taxon>
        <taxon>Metazoa</taxon>
        <taxon>Ecdysozoa</taxon>
        <taxon>Arthropoda</taxon>
        <taxon>Hexapoda</taxon>
        <taxon>Insecta</taxon>
        <taxon>Pterygota</taxon>
        <taxon>Neoptera</taxon>
        <taxon>Endopterygota</taxon>
        <taxon>Hymenoptera</taxon>
        <taxon>Apocrita</taxon>
        <taxon>Aculeata</taxon>
        <taxon>Vespoidea</taxon>
        <taxon>Vespidae</taxon>
        <taxon>Vespinae</taxon>
        <taxon>Vespula</taxon>
    </lineage>
</organism>
<dbReference type="AlphaFoldDB" id="A0A834PGX8"/>
<reference evidence="1" key="1">
    <citation type="journal article" date="2020" name="G3 (Bethesda)">
        <title>High-Quality Assemblies for Three Invasive Social Wasps from the &lt;i&gt;Vespula&lt;/i&gt; Genus.</title>
        <authorList>
            <person name="Harrop T.W.R."/>
            <person name="Guhlin J."/>
            <person name="McLaughlin G.M."/>
            <person name="Permina E."/>
            <person name="Stockwell P."/>
            <person name="Gilligan J."/>
            <person name="Le Lec M.F."/>
            <person name="Gruber M.A.M."/>
            <person name="Quinn O."/>
            <person name="Lovegrove M."/>
            <person name="Duncan E.J."/>
            <person name="Remnant E.J."/>
            <person name="Van Eeckhoven J."/>
            <person name="Graham B."/>
            <person name="Knapp R.A."/>
            <person name="Langford K.W."/>
            <person name="Kronenberg Z."/>
            <person name="Press M.O."/>
            <person name="Eacker S.M."/>
            <person name="Wilson-Rankin E.E."/>
            <person name="Purcell J."/>
            <person name="Lester P.J."/>
            <person name="Dearden P.K."/>
        </authorList>
    </citation>
    <scope>NUCLEOTIDE SEQUENCE</scope>
    <source>
        <strain evidence="1">Volc-1</strain>
    </source>
</reference>
<evidence type="ECO:0000313" key="2">
    <source>
        <dbReference type="Proteomes" id="UP000600918"/>
    </source>
</evidence>
<keyword evidence="2" id="KW-1185">Reference proteome</keyword>
<dbReference type="EMBL" id="JACSDY010000001">
    <property type="protein sequence ID" value="KAF7439360.1"/>
    <property type="molecule type" value="Genomic_DNA"/>
</dbReference>
<gene>
    <name evidence="1" type="ORF">H0235_001751</name>
</gene>
<name>A0A834PGX8_VESPE</name>
<evidence type="ECO:0000313" key="1">
    <source>
        <dbReference type="EMBL" id="KAF7439360.1"/>
    </source>
</evidence>
<sequence length="118" mass="13384">MNIPLYFYPSIGSTKSLSTLFSSFQLELSNGYGYRNKVNFLRTSGNSNRSLRELGVVQAENKRARHETLYTSWNQILQAELRLHTDTRAAIDATLRGWEEGEARGPTPIQENICVVCD</sequence>
<accession>A0A834PGX8</accession>
<dbReference type="Proteomes" id="UP000600918">
    <property type="component" value="Unassembled WGS sequence"/>
</dbReference>